<dbReference type="AlphaFoldDB" id="A0A1Y2GBM2"/>
<dbReference type="EMBL" id="MCFF01000046">
    <property type="protein sequence ID" value="ORZ06374.1"/>
    <property type="molecule type" value="Genomic_DNA"/>
</dbReference>
<name>A0A1Y2GBM2_9FUNG</name>
<dbReference type="InParanoid" id="A0A1Y2GBM2"/>
<comment type="caution">
    <text evidence="1">The sequence shown here is derived from an EMBL/GenBank/DDBJ whole genome shotgun (WGS) entry which is preliminary data.</text>
</comment>
<protein>
    <submittedName>
        <fullName evidence="1">Uncharacterized protein</fullName>
    </submittedName>
</protein>
<evidence type="ECO:0000313" key="1">
    <source>
        <dbReference type="EMBL" id="ORZ06374.1"/>
    </source>
</evidence>
<gene>
    <name evidence="1" type="ORF">BCR41DRAFT_374095</name>
</gene>
<dbReference type="Proteomes" id="UP000193648">
    <property type="component" value="Unassembled WGS sequence"/>
</dbReference>
<keyword evidence="2" id="KW-1185">Reference proteome</keyword>
<proteinExistence type="predicted"/>
<accession>A0A1Y2GBM2</accession>
<evidence type="ECO:0000313" key="2">
    <source>
        <dbReference type="Proteomes" id="UP000193648"/>
    </source>
</evidence>
<dbReference type="RefSeq" id="XP_021877537.1">
    <property type="nucleotide sequence ID" value="XM_022026841.1"/>
</dbReference>
<organism evidence="1 2">
    <name type="scientific">Lobosporangium transversale</name>
    <dbReference type="NCBI Taxonomy" id="64571"/>
    <lineage>
        <taxon>Eukaryota</taxon>
        <taxon>Fungi</taxon>
        <taxon>Fungi incertae sedis</taxon>
        <taxon>Mucoromycota</taxon>
        <taxon>Mortierellomycotina</taxon>
        <taxon>Mortierellomycetes</taxon>
        <taxon>Mortierellales</taxon>
        <taxon>Mortierellaceae</taxon>
        <taxon>Lobosporangium</taxon>
    </lineage>
</organism>
<dbReference type="GeneID" id="33568684"/>
<reference evidence="1 2" key="1">
    <citation type="submission" date="2016-07" db="EMBL/GenBank/DDBJ databases">
        <title>Pervasive Adenine N6-methylation of Active Genes in Fungi.</title>
        <authorList>
            <consortium name="DOE Joint Genome Institute"/>
            <person name="Mondo S.J."/>
            <person name="Dannebaum R.O."/>
            <person name="Kuo R.C."/>
            <person name="Labutti K."/>
            <person name="Haridas S."/>
            <person name="Kuo A."/>
            <person name="Salamov A."/>
            <person name="Ahrendt S.R."/>
            <person name="Lipzen A."/>
            <person name="Sullivan W."/>
            <person name="Andreopoulos W.B."/>
            <person name="Clum A."/>
            <person name="Lindquist E."/>
            <person name="Daum C."/>
            <person name="Ramamoorthy G.K."/>
            <person name="Gryganskyi A."/>
            <person name="Culley D."/>
            <person name="Magnuson J.K."/>
            <person name="James T.Y."/>
            <person name="O'Malley M.A."/>
            <person name="Stajich J.E."/>
            <person name="Spatafora J.W."/>
            <person name="Visel A."/>
            <person name="Grigoriev I.V."/>
        </authorList>
    </citation>
    <scope>NUCLEOTIDE SEQUENCE [LARGE SCALE GENOMIC DNA]</scope>
    <source>
        <strain evidence="1 2">NRRL 3116</strain>
    </source>
</reference>
<sequence>MPHSNNPFTSRSCTLIARGNGKLTPRSKRCIQSRPELLCVIARYLPQKKVKVLICVCSYVVSGFPASTHSSFSATSPLLKSTACSMFGLYAISLNVSSLIQEERGSYFYGALTQDPTPGHPCSPFAPPLLQLRYLALRSSLRQMVEKWRASMI</sequence>